<evidence type="ECO:0000313" key="2">
    <source>
        <dbReference type="Proteomes" id="UP000003781"/>
    </source>
</evidence>
<dbReference type="EMBL" id="AAXW01000002">
    <property type="protein sequence ID" value="EAZ93793.1"/>
    <property type="molecule type" value="Genomic_DNA"/>
</dbReference>
<protein>
    <submittedName>
        <fullName evidence="1">Uncharacterized protein</fullName>
    </submittedName>
</protein>
<organism evidence="1 2">
    <name type="scientific">Crocosphaera chwakensis CCY0110</name>
    <dbReference type="NCBI Taxonomy" id="391612"/>
    <lineage>
        <taxon>Bacteria</taxon>
        <taxon>Bacillati</taxon>
        <taxon>Cyanobacteriota</taxon>
        <taxon>Cyanophyceae</taxon>
        <taxon>Oscillatoriophycideae</taxon>
        <taxon>Chroococcales</taxon>
        <taxon>Aphanothecaceae</taxon>
        <taxon>Crocosphaera</taxon>
        <taxon>Crocosphaera chwakensis</taxon>
    </lineage>
</organism>
<comment type="caution">
    <text evidence="1">The sequence shown here is derived from an EMBL/GenBank/DDBJ whole genome shotgun (WGS) entry which is preliminary data.</text>
</comment>
<gene>
    <name evidence="1" type="ORF">CY0110_18397</name>
</gene>
<dbReference type="AlphaFoldDB" id="A3IJ11"/>
<keyword evidence="2" id="KW-1185">Reference proteome</keyword>
<sequence>MMTIALSAIAVGVSSIELKGTTKANGFLIALT</sequence>
<reference evidence="1 2" key="1">
    <citation type="submission" date="2007-03" db="EMBL/GenBank/DDBJ databases">
        <authorList>
            <person name="Stal L."/>
            <person name="Ferriera S."/>
            <person name="Johnson J."/>
            <person name="Kravitz S."/>
            <person name="Beeson K."/>
            <person name="Sutton G."/>
            <person name="Rogers Y.-H."/>
            <person name="Friedman R."/>
            <person name="Frazier M."/>
            <person name="Venter J.C."/>
        </authorList>
    </citation>
    <scope>NUCLEOTIDE SEQUENCE [LARGE SCALE GENOMIC DNA]</scope>
    <source>
        <strain evidence="1 2">CCY0110</strain>
    </source>
</reference>
<evidence type="ECO:0000313" key="1">
    <source>
        <dbReference type="EMBL" id="EAZ93793.1"/>
    </source>
</evidence>
<dbReference type="Proteomes" id="UP000003781">
    <property type="component" value="Unassembled WGS sequence"/>
</dbReference>
<accession>A3IJ11</accession>
<name>A3IJ11_9CHRO</name>
<proteinExistence type="predicted"/>